<organism evidence="3 4">
    <name type="scientific">Benzoatithermus flavus</name>
    <dbReference type="NCBI Taxonomy" id="3108223"/>
    <lineage>
        <taxon>Bacteria</taxon>
        <taxon>Pseudomonadati</taxon>
        <taxon>Pseudomonadota</taxon>
        <taxon>Alphaproteobacteria</taxon>
        <taxon>Geminicoccales</taxon>
        <taxon>Geminicoccaceae</taxon>
        <taxon>Benzoatithermus</taxon>
    </lineage>
</organism>
<feature type="transmembrane region" description="Helical" evidence="1">
    <location>
        <begin position="84"/>
        <end position="104"/>
    </location>
</feature>
<keyword evidence="1" id="KW-1133">Transmembrane helix</keyword>
<protein>
    <submittedName>
        <fullName evidence="3">Zf-HC2 domain-containing protein</fullName>
    </submittedName>
</protein>
<keyword evidence="1" id="KW-0812">Transmembrane</keyword>
<dbReference type="Proteomes" id="UP001375743">
    <property type="component" value="Unassembled WGS sequence"/>
</dbReference>
<reference evidence="3 4" key="1">
    <citation type="submission" date="2024-01" db="EMBL/GenBank/DDBJ databases">
        <title>Multi-omics insights into the function and evolution of sodium benzoate biodegradation pathways in Benzoatithermus flavus gen. nov., sp. nov. from hot spring.</title>
        <authorList>
            <person name="Hu C.-J."/>
            <person name="Li W.-J."/>
        </authorList>
    </citation>
    <scope>NUCLEOTIDE SEQUENCE [LARGE SCALE GENOMIC DNA]</scope>
    <source>
        <strain evidence="3 4">SYSU G07066</strain>
    </source>
</reference>
<evidence type="ECO:0000313" key="3">
    <source>
        <dbReference type="EMBL" id="MEK0083116.1"/>
    </source>
</evidence>
<dbReference type="RefSeq" id="WP_418158962.1">
    <property type="nucleotide sequence ID" value="NZ_JBBLZC010000006.1"/>
</dbReference>
<accession>A0ABU8XQH5</accession>
<evidence type="ECO:0000313" key="4">
    <source>
        <dbReference type="Proteomes" id="UP001375743"/>
    </source>
</evidence>
<comment type="caution">
    <text evidence="3">The sequence shown here is derived from an EMBL/GenBank/DDBJ whole genome shotgun (WGS) entry which is preliminary data.</text>
</comment>
<feature type="domain" description="Putative zinc-finger" evidence="2">
    <location>
        <begin position="11"/>
        <end position="37"/>
    </location>
</feature>
<dbReference type="InterPro" id="IPR041916">
    <property type="entry name" value="Anti_sigma_zinc_sf"/>
</dbReference>
<dbReference type="Gene3D" id="1.10.10.1320">
    <property type="entry name" value="Anti-sigma factor, zinc-finger domain"/>
    <property type="match status" value="1"/>
</dbReference>
<evidence type="ECO:0000256" key="1">
    <source>
        <dbReference type="SAM" id="Phobius"/>
    </source>
</evidence>
<keyword evidence="1" id="KW-0472">Membrane</keyword>
<sequence length="253" mass="27610">MSGAEPHPDLEELGAYLDGELDEKHRATIAAHLAVCPMDRERVAAYRRCDAALRIGVKALVAERAPVRLASILHAHRGRRRRRAAIAAGVLALLVGGGAAWWAVGPAGEPTADLVQMVQDADAAYRVYPLTSPEKEGTLDPATLSARLSQQLGTAVRVPILERWGFRLSRDQLLVTRYGLAAQLTYVDAGGRRLTCLFRRRPVSGDVEPRFREEDGVVTAYGAEGELGYVMTSSLPRHELHPIAEAVYRAQES</sequence>
<gene>
    <name evidence="3" type="ORF">U1T56_08130</name>
</gene>
<dbReference type="Pfam" id="PF13490">
    <property type="entry name" value="zf-HC2"/>
    <property type="match status" value="1"/>
</dbReference>
<dbReference type="InterPro" id="IPR027383">
    <property type="entry name" value="Znf_put"/>
</dbReference>
<evidence type="ECO:0000259" key="2">
    <source>
        <dbReference type="Pfam" id="PF13490"/>
    </source>
</evidence>
<proteinExistence type="predicted"/>
<keyword evidence="4" id="KW-1185">Reference proteome</keyword>
<name>A0ABU8XQH5_9PROT</name>
<dbReference type="EMBL" id="JBBLZC010000006">
    <property type="protein sequence ID" value="MEK0083116.1"/>
    <property type="molecule type" value="Genomic_DNA"/>
</dbReference>